<dbReference type="Proteomes" id="UP000199584">
    <property type="component" value="Unassembled WGS sequence"/>
</dbReference>
<dbReference type="RefSeq" id="WP_092485733.1">
    <property type="nucleotide sequence ID" value="NZ_FOYM01000026.1"/>
</dbReference>
<name>A0A1I6E4V5_9FIRM</name>
<dbReference type="STRING" id="39060.SAMN05660706_1265"/>
<protein>
    <submittedName>
        <fullName evidence="1">Uncharacterized protein</fullName>
    </submittedName>
</protein>
<reference evidence="2" key="1">
    <citation type="submission" date="2016-10" db="EMBL/GenBank/DDBJ databases">
        <authorList>
            <person name="Varghese N."/>
            <person name="Submissions S."/>
        </authorList>
    </citation>
    <scope>NUCLEOTIDE SEQUENCE [LARGE SCALE GENOMIC DNA]</scope>
    <source>
        <strain evidence="2">DSM 3669</strain>
    </source>
</reference>
<evidence type="ECO:0000313" key="1">
    <source>
        <dbReference type="EMBL" id="SFR12775.1"/>
    </source>
</evidence>
<dbReference type="OrthoDB" id="1682554at2"/>
<dbReference type="AlphaFoldDB" id="A0A1I6E4V5"/>
<gene>
    <name evidence="1" type="ORF">SAMN05660706_1265</name>
</gene>
<organism evidence="1 2">
    <name type="scientific">Desulfoscipio geothermicus DSM 3669</name>
    <dbReference type="NCBI Taxonomy" id="1121426"/>
    <lineage>
        <taxon>Bacteria</taxon>
        <taxon>Bacillati</taxon>
        <taxon>Bacillota</taxon>
        <taxon>Clostridia</taxon>
        <taxon>Eubacteriales</taxon>
        <taxon>Desulfallaceae</taxon>
        <taxon>Desulfoscipio</taxon>
    </lineage>
</organism>
<evidence type="ECO:0000313" key="2">
    <source>
        <dbReference type="Proteomes" id="UP000199584"/>
    </source>
</evidence>
<sequence>MQLSPGERSLLAYFPSDNAAEAAAKELKKAGYDTVQVDRVSRYGETHDAEINNALMGRAETITGLTLYSAGTDNLVDNDKRVLLGADPSVSGYGDRNYGIAGGRSFLVTVVTSDDMADRAEEIIKKNGGTI</sequence>
<keyword evidence="2" id="KW-1185">Reference proteome</keyword>
<dbReference type="EMBL" id="FOYM01000026">
    <property type="protein sequence ID" value="SFR12775.1"/>
    <property type="molecule type" value="Genomic_DNA"/>
</dbReference>
<proteinExistence type="predicted"/>
<accession>A0A1I6E4V5</accession>